<evidence type="ECO:0008006" key="3">
    <source>
        <dbReference type="Google" id="ProtNLM"/>
    </source>
</evidence>
<name>A0A4Y7PMS4_9AGAM</name>
<evidence type="ECO:0000313" key="1">
    <source>
        <dbReference type="EMBL" id="TDL16495.1"/>
    </source>
</evidence>
<dbReference type="VEuPathDB" id="FungiDB:BD410DRAFT_622495"/>
<dbReference type="AlphaFoldDB" id="A0A4Y7PMS4"/>
<dbReference type="Proteomes" id="UP000294933">
    <property type="component" value="Unassembled WGS sequence"/>
</dbReference>
<protein>
    <recommendedName>
        <fullName evidence="3">F-box domain-containing protein</fullName>
    </recommendedName>
</protein>
<evidence type="ECO:0000313" key="2">
    <source>
        <dbReference type="Proteomes" id="UP000294933"/>
    </source>
</evidence>
<dbReference type="EMBL" id="ML170242">
    <property type="protein sequence ID" value="TDL16495.1"/>
    <property type="molecule type" value="Genomic_DNA"/>
</dbReference>
<reference evidence="1 2" key="1">
    <citation type="submission" date="2018-06" db="EMBL/GenBank/DDBJ databases">
        <title>A transcriptomic atlas of mushroom development highlights an independent origin of complex multicellularity.</title>
        <authorList>
            <consortium name="DOE Joint Genome Institute"/>
            <person name="Krizsan K."/>
            <person name="Almasi E."/>
            <person name="Merenyi Z."/>
            <person name="Sahu N."/>
            <person name="Viragh M."/>
            <person name="Koszo T."/>
            <person name="Mondo S."/>
            <person name="Kiss B."/>
            <person name="Balint B."/>
            <person name="Kues U."/>
            <person name="Barry K."/>
            <person name="Hegedus J.C."/>
            <person name="Henrissat B."/>
            <person name="Johnson J."/>
            <person name="Lipzen A."/>
            <person name="Ohm R."/>
            <person name="Nagy I."/>
            <person name="Pangilinan J."/>
            <person name="Yan J."/>
            <person name="Xiong Y."/>
            <person name="Grigoriev I.V."/>
            <person name="Hibbett D.S."/>
            <person name="Nagy L.G."/>
        </authorList>
    </citation>
    <scope>NUCLEOTIDE SEQUENCE [LARGE SCALE GENOMIC DNA]</scope>
    <source>
        <strain evidence="1 2">SZMC22713</strain>
    </source>
</reference>
<accession>A0A4Y7PMS4</accession>
<keyword evidence="2" id="KW-1185">Reference proteome</keyword>
<sequence length="364" mass="40666">MTPSLPPELWRCVLRFATWDGIDYDAGMPGISKGTPREDNMKTKVAVTLVSRLFHHAASAFLFEHIIIEDARRAQKLSALLSTLGQEGARHWIKVIVVDIGKKLTACRSPTGGVVPMVANTLRLCLNLQGFIWLRPTHGTEFTKRDDVQKMIAHIPGTIQICRWVADIQCVPFGAFLLRASASLRVLILTGFNTCDCSAHMSITFPSLTHLTLTVDSDGTSESHSFLGPTPSLTELTLLGEDYNIISEILTLERTRMLRILRFGRETEIKAAILALALRACPLLQEVHYHSHNAHPSSTPWKGDVNHPTLRHLSVTGMGWDYYADLESARARLRLYFCNISASRFPLLHTITFDGVLLPESEFR</sequence>
<dbReference type="OrthoDB" id="3256525at2759"/>
<proteinExistence type="predicted"/>
<dbReference type="Gene3D" id="3.80.10.10">
    <property type="entry name" value="Ribonuclease Inhibitor"/>
    <property type="match status" value="1"/>
</dbReference>
<gene>
    <name evidence="1" type="ORF">BD410DRAFT_622495</name>
</gene>
<dbReference type="SUPFAM" id="SSF52047">
    <property type="entry name" value="RNI-like"/>
    <property type="match status" value="1"/>
</dbReference>
<organism evidence="1 2">
    <name type="scientific">Rickenella mellea</name>
    <dbReference type="NCBI Taxonomy" id="50990"/>
    <lineage>
        <taxon>Eukaryota</taxon>
        <taxon>Fungi</taxon>
        <taxon>Dikarya</taxon>
        <taxon>Basidiomycota</taxon>
        <taxon>Agaricomycotina</taxon>
        <taxon>Agaricomycetes</taxon>
        <taxon>Hymenochaetales</taxon>
        <taxon>Rickenellaceae</taxon>
        <taxon>Rickenella</taxon>
    </lineage>
</organism>
<dbReference type="InterPro" id="IPR032675">
    <property type="entry name" value="LRR_dom_sf"/>
</dbReference>